<dbReference type="Proteomes" id="UP000630445">
    <property type="component" value="Unassembled WGS sequence"/>
</dbReference>
<dbReference type="EMBL" id="JACBAD010002128">
    <property type="protein sequence ID" value="KAF7113932.1"/>
    <property type="molecule type" value="Genomic_DNA"/>
</dbReference>
<dbReference type="EMBL" id="JACBAF010002116">
    <property type="protein sequence ID" value="KAF7167286.1"/>
    <property type="molecule type" value="Genomic_DNA"/>
</dbReference>
<comment type="caution">
    <text evidence="1">The sequence shown here is derived from an EMBL/GenBank/DDBJ whole genome shotgun (WGS) entry which is preliminary data.</text>
</comment>
<protein>
    <submittedName>
        <fullName evidence="1">Uncharacterized protein</fullName>
    </submittedName>
</protein>
<evidence type="ECO:0000313" key="3">
    <source>
        <dbReference type="Proteomes" id="UP000630445"/>
    </source>
</evidence>
<dbReference type="OrthoDB" id="4410922at2759"/>
<dbReference type="Proteomes" id="UP000662466">
    <property type="component" value="Unassembled WGS sequence"/>
</dbReference>
<organism evidence="1 3">
    <name type="scientific">Aspergillus hiratsukae</name>
    <dbReference type="NCBI Taxonomy" id="1194566"/>
    <lineage>
        <taxon>Eukaryota</taxon>
        <taxon>Fungi</taxon>
        <taxon>Dikarya</taxon>
        <taxon>Ascomycota</taxon>
        <taxon>Pezizomycotina</taxon>
        <taxon>Eurotiomycetes</taxon>
        <taxon>Eurotiomycetidae</taxon>
        <taxon>Eurotiales</taxon>
        <taxon>Aspergillaceae</taxon>
        <taxon>Aspergillus</taxon>
        <taxon>Aspergillus subgen. Fumigati</taxon>
    </lineage>
</organism>
<gene>
    <name evidence="1" type="ORF">CNMCM5793_006115</name>
    <name evidence="2" type="ORF">CNMCM6106_002889</name>
</gene>
<evidence type="ECO:0000313" key="2">
    <source>
        <dbReference type="EMBL" id="KAF7167286.1"/>
    </source>
</evidence>
<evidence type="ECO:0000313" key="1">
    <source>
        <dbReference type="EMBL" id="KAF7113932.1"/>
    </source>
</evidence>
<reference evidence="1" key="1">
    <citation type="submission" date="2020-06" db="EMBL/GenBank/DDBJ databases">
        <title>Draft genome sequences of strains closely related to Aspergillus parafelis and Aspergillus hiratsukae.</title>
        <authorList>
            <person name="Dos Santos R.A.C."/>
            <person name="Rivero-Menendez O."/>
            <person name="Steenwyk J.L."/>
            <person name="Mead M.E."/>
            <person name="Goldman G.H."/>
            <person name="Alastruey-Izquierdo A."/>
            <person name="Rokas A."/>
        </authorList>
    </citation>
    <scope>NUCLEOTIDE SEQUENCE</scope>
    <source>
        <strain evidence="1">CNM-CM5793</strain>
        <strain evidence="2">CNM-CM6106</strain>
    </source>
</reference>
<keyword evidence="3" id="KW-1185">Reference proteome</keyword>
<name>A0A8H6UAN9_9EURO</name>
<sequence length="376" mass="43348">MSKQRPTAYHDPSAPTLIPVDDCETYDTGYRPNLPGQRTWWVFCPVTGLFANKYTLLGAMIESVARGQASLAPNWDRTYAGGIWYDFDCSAELLDAQLLMGAAIAVRVEFGRVTREDWEFEIEKAGAESSPGRPRRDAPIQDILQGILDENLTLHYARWEHYSDAKGGGRYQGPLLELAYWIGSEIGTLGSDATKYQQRDKDKWVVLHFHFQNHPSTFHHRKGQDTLFNLRRITGYHGRTVKRHSRISDSRVHGEYSHRFTVLKCENEEDWFVGCMETQSQTQTPATVQGCPYAAQLCRLVQQLYDRGYLAKQAFRLPYPVEKGREQRNPFVAWNYHADGESMCRNFLMVEKELGPGWTEWEVERIGDIHMCDQRR</sequence>
<proteinExistence type="predicted"/>
<dbReference type="AlphaFoldDB" id="A0A8H6UAN9"/>
<accession>A0A8H6UAN9</accession>